<dbReference type="Pfam" id="PF06293">
    <property type="entry name" value="Kdo"/>
    <property type="match status" value="1"/>
</dbReference>
<organism evidence="2">
    <name type="scientific">Scylla olivacea</name>
    <name type="common">Orange mud crab</name>
    <name type="synonym">Cancer olivacea</name>
    <dbReference type="NCBI Taxonomy" id="85551"/>
    <lineage>
        <taxon>Eukaryota</taxon>
        <taxon>Metazoa</taxon>
        <taxon>Ecdysozoa</taxon>
        <taxon>Arthropoda</taxon>
        <taxon>Crustacea</taxon>
        <taxon>Multicrustacea</taxon>
        <taxon>Malacostraca</taxon>
        <taxon>Eumalacostraca</taxon>
        <taxon>Eucarida</taxon>
        <taxon>Decapoda</taxon>
        <taxon>Pleocyemata</taxon>
        <taxon>Brachyura</taxon>
        <taxon>Eubrachyura</taxon>
        <taxon>Portunoidea</taxon>
        <taxon>Portunidae</taxon>
        <taxon>Portuninae</taxon>
        <taxon>Scylla</taxon>
    </lineage>
</organism>
<dbReference type="InterPro" id="IPR011009">
    <property type="entry name" value="Kinase-like_dom_sf"/>
</dbReference>
<accession>A0A0P4W306</accession>
<protein>
    <recommendedName>
        <fullName evidence="1">Protein kinase domain-containing protein</fullName>
    </recommendedName>
</protein>
<dbReference type="SUPFAM" id="SSF56112">
    <property type="entry name" value="Protein kinase-like (PK-like)"/>
    <property type="match status" value="1"/>
</dbReference>
<dbReference type="GO" id="GO:0005524">
    <property type="term" value="F:ATP binding"/>
    <property type="evidence" value="ECO:0007669"/>
    <property type="project" value="InterPro"/>
</dbReference>
<reference evidence="2" key="1">
    <citation type="submission" date="2015-09" db="EMBL/GenBank/DDBJ databases">
        <title>Scylla olivacea transcriptome.</title>
        <authorList>
            <person name="Ikhwanuddin M."/>
        </authorList>
    </citation>
    <scope>NUCLEOTIDE SEQUENCE</scope>
</reference>
<dbReference type="GO" id="GO:0004672">
    <property type="term" value="F:protein kinase activity"/>
    <property type="evidence" value="ECO:0007669"/>
    <property type="project" value="InterPro"/>
</dbReference>
<evidence type="ECO:0000259" key="1">
    <source>
        <dbReference type="PROSITE" id="PS50011"/>
    </source>
</evidence>
<dbReference type="InterPro" id="IPR000719">
    <property type="entry name" value="Prot_kinase_dom"/>
</dbReference>
<name>A0A0P4W306_SCYOL</name>
<feature type="domain" description="Protein kinase" evidence="1">
    <location>
        <begin position="1"/>
        <end position="132"/>
    </location>
</feature>
<dbReference type="PROSITE" id="PS50011">
    <property type="entry name" value="PROTEIN_KINASE_DOM"/>
    <property type="match status" value="1"/>
</dbReference>
<proteinExistence type="predicted"/>
<evidence type="ECO:0000313" key="2">
    <source>
        <dbReference type="EMBL" id="JAI60709.1"/>
    </source>
</evidence>
<sequence length="132" mass="14194">MGLCGGVLLQTLWEGGEVEICLLALLKLCSTVRRLHARGVTHGDIHKGNVMVDVSDEGEVEATLLDFGLAELYTDAARQLNDIKEMVTTAVQVLALSRKLCDVHCSLQGAADLDTVEILLAEALRIHQAASD</sequence>
<dbReference type="Gene3D" id="1.10.510.10">
    <property type="entry name" value="Transferase(Phosphotransferase) domain 1"/>
    <property type="match status" value="1"/>
</dbReference>
<dbReference type="EMBL" id="GDRN01089185">
    <property type="protein sequence ID" value="JAI60709.1"/>
    <property type="molecule type" value="Transcribed_RNA"/>
</dbReference>
<dbReference type="AlphaFoldDB" id="A0A0P4W306"/>